<dbReference type="GO" id="GO:0004674">
    <property type="term" value="F:protein serine/threonine kinase activity"/>
    <property type="evidence" value="ECO:0007669"/>
    <property type="project" value="UniProtKB-KW"/>
</dbReference>
<dbReference type="PROSITE" id="PS00108">
    <property type="entry name" value="PROTEIN_KINASE_ST"/>
    <property type="match status" value="1"/>
</dbReference>
<feature type="domain" description="Protein kinase" evidence="12">
    <location>
        <begin position="4"/>
        <end position="264"/>
    </location>
</feature>
<dbReference type="GO" id="GO:0005524">
    <property type="term" value="F:ATP binding"/>
    <property type="evidence" value="ECO:0007669"/>
    <property type="project" value="UniProtKB-UniRule"/>
</dbReference>
<dbReference type="PROSITE" id="PS00107">
    <property type="entry name" value="PROTEIN_KINASE_ATP"/>
    <property type="match status" value="1"/>
</dbReference>
<evidence type="ECO:0000313" key="13">
    <source>
        <dbReference type="EMBL" id="CEM25170.1"/>
    </source>
</evidence>
<feature type="compositionally biased region" description="Low complexity" evidence="11">
    <location>
        <begin position="1303"/>
        <end position="1323"/>
    </location>
</feature>
<feature type="region of interest" description="Disordered" evidence="11">
    <location>
        <begin position="1088"/>
        <end position="1427"/>
    </location>
</feature>
<evidence type="ECO:0000256" key="8">
    <source>
        <dbReference type="ARBA" id="ARBA00047899"/>
    </source>
</evidence>
<feature type="compositionally biased region" description="Basic and acidic residues" evidence="11">
    <location>
        <begin position="958"/>
        <end position="969"/>
    </location>
</feature>
<feature type="compositionally biased region" description="Polar residues" evidence="11">
    <location>
        <begin position="310"/>
        <end position="319"/>
    </location>
</feature>
<evidence type="ECO:0000256" key="3">
    <source>
        <dbReference type="ARBA" id="ARBA00022527"/>
    </source>
</evidence>
<evidence type="ECO:0000256" key="2">
    <source>
        <dbReference type="ARBA" id="ARBA00012513"/>
    </source>
</evidence>
<dbReference type="PROSITE" id="PS50011">
    <property type="entry name" value="PROTEIN_KINASE_DOM"/>
    <property type="match status" value="1"/>
</dbReference>
<feature type="compositionally biased region" description="Gly residues" evidence="11">
    <location>
        <begin position="1415"/>
        <end position="1427"/>
    </location>
</feature>
<dbReference type="PANTHER" id="PTHR44899">
    <property type="entry name" value="CAMK FAMILY PROTEIN KINASE"/>
    <property type="match status" value="1"/>
</dbReference>
<feature type="region of interest" description="Disordered" evidence="11">
    <location>
        <begin position="775"/>
        <end position="1044"/>
    </location>
</feature>
<dbReference type="EMBL" id="CDMZ01000985">
    <property type="protein sequence ID" value="CEM25170.1"/>
    <property type="molecule type" value="Genomic_DNA"/>
</dbReference>
<feature type="compositionally biased region" description="Polar residues" evidence="11">
    <location>
        <begin position="1146"/>
        <end position="1158"/>
    </location>
</feature>
<name>A0A0G4G8N4_9ALVE</name>
<dbReference type="Pfam" id="PF00069">
    <property type="entry name" value="Pkinase"/>
    <property type="match status" value="1"/>
</dbReference>
<evidence type="ECO:0000256" key="7">
    <source>
        <dbReference type="ARBA" id="ARBA00022840"/>
    </source>
</evidence>
<reference evidence="13" key="1">
    <citation type="submission" date="2014-11" db="EMBL/GenBank/DDBJ databases">
        <authorList>
            <person name="Otto D Thomas"/>
            <person name="Naeem Raeece"/>
        </authorList>
    </citation>
    <scope>NUCLEOTIDE SEQUENCE</scope>
</reference>
<feature type="compositionally biased region" description="Polar residues" evidence="11">
    <location>
        <begin position="831"/>
        <end position="856"/>
    </location>
</feature>
<proteinExistence type="inferred from homology"/>
<feature type="compositionally biased region" description="Polar residues" evidence="11">
    <location>
        <begin position="1167"/>
        <end position="1182"/>
    </location>
</feature>
<dbReference type="InterPro" id="IPR011009">
    <property type="entry name" value="Kinase-like_dom_sf"/>
</dbReference>
<dbReference type="PANTHER" id="PTHR44899:SF3">
    <property type="entry name" value="SERINE_THREONINE-PROTEIN KINASE NEK1"/>
    <property type="match status" value="1"/>
</dbReference>
<accession>A0A0G4G8N4</accession>
<keyword evidence="4" id="KW-0808">Transferase</keyword>
<dbReference type="Gene3D" id="3.30.200.20">
    <property type="entry name" value="Phosphorylase Kinase, domain 1"/>
    <property type="match status" value="1"/>
</dbReference>
<keyword evidence="7 10" id="KW-0067">ATP-binding</keyword>
<comment type="catalytic activity">
    <reaction evidence="9">
        <text>L-seryl-[protein] + ATP = O-phospho-L-seryl-[protein] + ADP + H(+)</text>
        <dbReference type="Rhea" id="RHEA:17989"/>
        <dbReference type="Rhea" id="RHEA-COMP:9863"/>
        <dbReference type="Rhea" id="RHEA-COMP:11604"/>
        <dbReference type="ChEBI" id="CHEBI:15378"/>
        <dbReference type="ChEBI" id="CHEBI:29999"/>
        <dbReference type="ChEBI" id="CHEBI:30616"/>
        <dbReference type="ChEBI" id="CHEBI:83421"/>
        <dbReference type="ChEBI" id="CHEBI:456216"/>
        <dbReference type="EC" id="2.7.11.1"/>
    </reaction>
</comment>
<feature type="compositionally biased region" description="Polar residues" evidence="11">
    <location>
        <begin position="361"/>
        <end position="371"/>
    </location>
</feature>
<feature type="compositionally biased region" description="Low complexity" evidence="11">
    <location>
        <begin position="1374"/>
        <end position="1387"/>
    </location>
</feature>
<feature type="compositionally biased region" description="Gly residues" evidence="11">
    <location>
        <begin position="1190"/>
        <end position="1199"/>
    </location>
</feature>
<feature type="region of interest" description="Disordered" evidence="11">
    <location>
        <begin position="608"/>
        <end position="758"/>
    </location>
</feature>
<gene>
    <name evidence="13" type="ORF">Cvel_20762</name>
</gene>
<feature type="compositionally biased region" description="Gly residues" evidence="11">
    <location>
        <begin position="497"/>
        <end position="506"/>
    </location>
</feature>
<feature type="binding site" evidence="10">
    <location>
        <position position="36"/>
    </location>
    <ligand>
        <name>ATP</name>
        <dbReference type="ChEBI" id="CHEBI:30616"/>
    </ligand>
</feature>
<evidence type="ECO:0000256" key="10">
    <source>
        <dbReference type="PROSITE-ProRule" id="PRU10141"/>
    </source>
</evidence>
<feature type="compositionally biased region" description="Basic and acidic residues" evidence="11">
    <location>
        <begin position="294"/>
        <end position="304"/>
    </location>
</feature>
<feature type="compositionally biased region" description="Basic residues" evidence="11">
    <location>
        <begin position="1332"/>
        <end position="1342"/>
    </location>
</feature>
<dbReference type="CDD" id="cd08215">
    <property type="entry name" value="STKc_Nek"/>
    <property type="match status" value="1"/>
</dbReference>
<comment type="similarity">
    <text evidence="1">Belongs to the protein kinase superfamily. NEK Ser/Thr protein kinase family. NIMA subfamily.</text>
</comment>
<protein>
    <recommendedName>
        <fullName evidence="2">non-specific serine/threonine protein kinase</fullName>
        <ecNumber evidence="2">2.7.11.1</ecNumber>
    </recommendedName>
</protein>
<feature type="compositionally biased region" description="Acidic residues" evidence="11">
    <location>
        <begin position="324"/>
        <end position="333"/>
    </location>
</feature>
<dbReference type="InterPro" id="IPR051131">
    <property type="entry name" value="NEK_Ser/Thr_kinase_NIMA"/>
</dbReference>
<feature type="compositionally biased region" description="Low complexity" evidence="11">
    <location>
        <begin position="646"/>
        <end position="657"/>
    </location>
</feature>
<sequence>MRNYEKLKEIGEGAFGKAFLVRKNNADSHEELCVLKQIDLSDLDESTMADALTEVQCLAGLDHPMIIRCRDSFIHKQKLVIVMDFADKGDLGQYLSDLKEKSESLDEETVILWFSQAVEALRHVHFNKVLHRDIKPQNVFLNQDGTVKLGDFGIAKVMEGENVLAKTNIGTPYYMSPEVFNQKAYNEKSDIWGLGCVLYEMLSLKRPFAAKTELALAMKISRAQFDPLPEGRYSKELTDLLTKMLSVNPEDRPSTVEILGDPWLRGKIAALVGKRADIPHLHLLLRSHVEVQQEQRRSRSEILNRRSTKTIKSVSSRRSSAAGETEEDAEDSDNSGGASPTSCARSVMGAQSAAVSPVTVTPANQGVNTGLVNGASPPMTHRSSVVKGGTSRKTTESGVRRVSIGVTIEAGAETSSKPPLSKSAEERERGSNDNLPGGGEEDRSSEGGESGTDADGMMTLLEKGLVSMSLAAGRRGSRKSTRESFRDKDTQREGGGGEKGFGGKSWGGDKVNLHQSLCLTEEDDELGPPALTPSPPSAVSFMIDVAREAEANAATGSSSSASVWPLDIEAAKSMNTQTHSSEARGAERENSGYDIDLFDDWVDDSSSESGFSVGTIIDGESSTGSNKPRPFHFQVEGDGLEGDAGDLGYPSLPSHLSPIPPTEELLPSQHAPSAPDLWGNARSGSEDTPDPYWRHPSLPPQPPPPNGRSPRPHRRIVTTGGGSEEASSPSHQKSVSVAASGSASPEVEKGEVKPAALLSNPFLVDGSLALNRRSTSHHVQILDDPREATETAQTERWRGPRSAFASPTEGSQTERWRGFWPSAARRLQPYPSLSRSQVSSGGKQSQYAPPLNSHSRGPSDFSLSHKFGEGRTAGSRDDLGGPRGWHNPFSSEGARPFSASTSLHEPQWLGLNSSHGGSSTWGGPRFHGPMLSSASAGNLHESRSFGSPTSQVVSTPAEKAEKAGTDAKRRFTINRFLGNKPAAAAGGMTDSQQSSTGRRLSSSAAEARRKSLIKEAGKNTGSDGEEKAKGGSGKAEEEEEKAPVYMAMIKPGRQGSLEMESAVVMGGGDSGFAQQLFAGTWKDFDPNAHLPSGRRRSSAFSARTDVGPERQISGRSERAGHMRSTSSGGREGLEIPLTLLQDHTTEASPTSRKSSGSPTHLEGGGDPSSSTVTSPTNGGTLTPQPPKQGVQGGVSGTDGQGSHFRRPSARTRQATLAQSSNETPGSASRPLADGPGVPRRVSMAAGPNRGHRASASGPSQPTAPPARNIFGKGNKETTAAPSLHDLDLSGLRDDDDAAESPKGESSSSSSSGAESAAESSDGGNVPNFAMTRRPKAKAKPSQKQKDDEPDPLLMTRKPDPLLMTRKPPPKNPTAAACGQKGVAAAAAPTHPKTTSGRGGGDALGRTKRPGAARSGRGGSGSGRRGGN</sequence>
<feature type="compositionally biased region" description="Polar residues" evidence="11">
    <location>
        <begin position="944"/>
        <end position="954"/>
    </location>
</feature>
<dbReference type="InterPro" id="IPR008271">
    <property type="entry name" value="Ser/Thr_kinase_AS"/>
</dbReference>
<feature type="compositionally biased region" description="Basic and acidic residues" evidence="11">
    <location>
        <begin position="780"/>
        <end position="798"/>
    </location>
</feature>
<dbReference type="InterPro" id="IPR000719">
    <property type="entry name" value="Prot_kinase_dom"/>
</dbReference>
<feature type="compositionally biased region" description="Pro residues" evidence="11">
    <location>
        <begin position="697"/>
        <end position="707"/>
    </location>
</feature>
<feature type="compositionally biased region" description="Polar residues" evidence="11">
    <location>
        <begin position="898"/>
        <end position="918"/>
    </location>
</feature>
<keyword evidence="5 10" id="KW-0547">Nucleotide-binding</keyword>
<feature type="compositionally biased region" description="Low complexity" evidence="11">
    <location>
        <begin position="734"/>
        <end position="744"/>
    </location>
</feature>
<feature type="compositionally biased region" description="Polar residues" evidence="11">
    <location>
        <begin position="1210"/>
        <end position="1226"/>
    </location>
</feature>
<organism evidence="13">
    <name type="scientific">Chromera velia CCMP2878</name>
    <dbReference type="NCBI Taxonomy" id="1169474"/>
    <lineage>
        <taxon>Eukaryota</taxon>
        <taxon>Sar</taxon>
        <taxon>Alveolata</taxon>
        <taxon>Colpodellida</taxon>
        <taxon>Chromeraceae</taxon>
        <taxon>Chromera</taxon>
    </lineage>
</organism>
<feature type="region of interest" description="Disordered" evidence="11">
    <location>
        <begin position="361"/>
        <end position="509"/>
    </location>
</feature>
<evidence type="ECO:0000256" key="11">
    <source>
        <dbReference type="SAM" id="MobiDB-lite"/>
    </source>
</evidence>
<feature type="compositionally biased region" description="Polar residues" evidence="11">
    <location>
        <begin position="334"/>
        <end position="344"/>
    </location>
</feature>
<feature type="compositionally biased region" description="Basic and acidic residues" evidence="11">
    <location>
        <begin position="1006"/>
        <end position="1017"/>
    </location>
</feature>
<evidence type="ECO:0000256" key="4">
    <source>
        <dbReference type="ARBA" id="ARBA00022679"/>
    </source>
</evidence>
<dbReference type="InterPro" id="IPR017441">
    <property type="entry name" value="Protein_kinase_ATP_BS"/>
</dbReference>
<feature type="compositionally biased region" description="Basic and acidic residues" evidence="11">
    <location>
        <begin position="866"/>
        <end position="880"/>
    </location>
</feature>
<dbReference type="Gene3D" id="1.10.510.10">
    <property type="entry name" value="Transferase(Phosphotransferase) domain 1"/>
    <property type="match status" value="1"/>
</dbReference>
<evidence type="ECO:0000256" key="5">
    <source>
        <dbReference type="ARBA" id="ARBA00022741"/>
    </source>
</evidence>
<dbReference type="SMART" id="SM00220">
    <property type="entry name" value="S_TKc"/>
    <property type="match status" value="1"/>
</dbReference>
<dbReference type="FunFam" id="3.30.200.20:FF:000097">
    <property type="entry name" value="Probable serine/threonine-protein kinase nek1"/>
    <property type="match status" value="1"/>
</dbReference>
<evidence type="ECO:0000259" key="12">
    <source>
        <dbReference type="PROSITE" id="PS50011"/>
    </source>
</evidence>
<evidence type="ECO:0000256" key="1">
    <source>
        <dbReference type="ARBA" id="ARBA00010886"/>
    </source>
</evidence>
<dbReference type="EC" id="2.7.11.1" evidence="2"/>
<keyword evidence="3" id="KW-0723">Serine/threonine-protein kinase</keyword>
<keyword evidence="6" id="KW-0418">Kinase</keyword>
<comment type="catalytic activity">
    <reaction evidence="8">
        <text>L-threonyl-[protein] + ATP = O-phospho-L-threonyl-[protein] + ADP + H(+)</text>
        <dbReference type="Rhea" id="RHEA:46608"/>
        <dbReference type="Rhea" id="RHEA-COMP:11060"/>
        <dbReference type="Rhea" id="RHEA-COMP:11605"/>
        <dbReference type="ChEBI" id="CHEBI:15378"/>
        <dbReference type="ChEBI" id="CHEBI:30013"/>
        <dbReference type="ChEBI" id="CHEBI:30616"/>
        <dbReference type="ChEBI" id="CHEBI:61977"/>
        <dbReference type="ChEBI" id="CHEBI:456216"/>
        <dbReference type="EC" id="2.7.11.1"/>
    </reaction>
</comment>
<evidence type="ECO:0000256" key="9">
    <source>
        <dbReference type="ARBA" id="ARBA00048679"/>
    </source>
</evidence>
<feature type="compositionally biased region" description="Basic and acidic residues" evidence="11">
    <location>
        <begin position="480"/>
        <end position="496"/>
    </location>
</feature>
<evidence type="ECO:0000256" key="6">
    <source>
        <dbReference type="ARBA" id="ARBA00022777"/>
    </source>
</evidence>
<dbReference type="SUPFAM" id="SSF56112">
    <property type="entry name" value="Protein kinase-like (PK-like)"/>
    <property type="match status" value="1"/>
</dbReference>
<dbReference type="VEuPathDB" id="CryptoDB:Cvel_20762"/>
<feature type="region of interest" description="Disordered" evidence="11">
    <location>
        <begin position="294"/>
        <end position="345"/>
    </location>
</feature>